<dbReference type="PANTHER" id="PTHR35289:SF1">
    <property type="entry name" value="ATP SYNTHASE 9 MITOCHONDRIAL-RELATED"/>
    <property type="match status" value="1"/>
</dbReference>
<comment type="subcellular location">
    <subcellularLocation>
        <location evidence="1">Membrane</location>
        <topology evidence="1">Multi-pass membrane protein</topology>
    </subcellularLocation>
</comment>
<evidence type="ECO:0000256" key="2">
    <source>
        <dbReference type="ARBA" id="ARBA00022692"/>
    </source>
</evidence>
<dbReference type="PANTHER" id="PTHR35289">
    <property type="entry name" value="TRANSMEMBRANE PROTEIN"/>
    <property type="match status" value="1"/>
</dbReference>
<dbReference type="HAMAP" id="MF_01456">
    <property type="entry name" value="NDH1_NuoK"/>
    <property type="match status" value="1"/>
</dbReference>
<feature type="domain" description="DUF8018" evidence="6">
    <location>
        <begin position="295"/>
        <end position="396"/>
    </location>
</feature>
<comment type="caution">
    <text evidence="7">The sequence shown here is derived from an EMBL/GenBank/DDBJ whole genome shotgun (WGS) entry which is preliminary data.</text>
</comment>
<dbReference type="GO" id="GO:0016020">
    <property type="term" value="C:membrane"/>
    <property type="evidence" value="ECO:0007669"/>
    <property type="project" value="UniProtKB-SubCell"/>
</dbReference>
<dbReference type="Pfam" id="PF26057">
    <property type="entry name" value="DUF8018"/>
    <property type="match status" value="1"/>
</dbReference>
<gene>
    <name evidence="7" type="ORF">D0Y65_046275</name>
</gene>
<accession>A0A445G8M8</accession>
<dbReference type="InterPro" id="IPR001133">
    <property type="entry name" value="NADH_UbQ_OxRdtase_chain4L/K"/>
</dbReference>
<dbReference type="Pfam" id="PF00420">
    <property type="entry name" value="Oxidored_q2"/>
    <property type="match status" value="1"/>
</dbReference>
<keyword evidence="4 5" id="KW-0472">Membrane</keyword>
<evidence type="ECO:0000259" key="6">
    <source>
        <dbReference type="Pfam" id="PF26057"/>
    </source>
</evidence>
<dbReference type="EMBL" id="QZWG01000017">
    <property type="protein sequence ID" value="RZB57524.1"/>
    <property type="molecule type" value="Genomic_DNA"/>
</dbReference>
<reference evidence="7 8" key="1">
    <citation type="submission" date="2018-09" db="EMBL/GenBank/DDBJ databases">
        <title>A high-quality reference genome of wild soybean provides a powerful tool to mine soybean genomes.</title>
        <authorList>
            <person name="Xie M."/>
            <person name="Chung C.Y.L."/>
            <person name="Li M.-W."/>
            <person name="Wong F.-L."/>
            <person name="Chan T.-F."/>
            <person name="Lam H.-M."/>
        </authorList>
    </citation>
    <scope>NUCLEOTIDE SEQUENCE [LARGE SCALE GENOMIC DNA]</scope>
    <source>
        <strain evidence="8">cv. W05</strain>
        <tissue evidence="7">Hypocotyl of etiolated seedlings</tissue>
    </source>
</reference>
<feature type="transmembrane region" description="Helical" evidence="5">
    <location>
        <begin position="110"/>
        <end position="133"/>
    </location>
</feature>
<proteinExistence type="inferred from homology"/>
<keyword evidence="2 5" id="KW-0812">Transmembrane</keyword>
<dbReference type="Proteomes" id="UP000289340">
    <property type="component" value="Chromosome 17"/>
</dbReference>
<evidence type="ECO:0000256" key="1">
    <source>
        <dbReference type="ARBA" id="ARBA00004141"/>
    </source>
</evidence>
<feature type="transmembrane region" description="Helical" evidence="5">
    <location>
        <begin position="77"/>
        <end position="98"/>
    </location>
</feature>
<feature type="transmembrane region" description="Helical" evidence="5">
    <location>
        <begin position="178"/>
        <end position="198"/>
    </location>
</feature>
<dbReference type="GO" id="GO:0016651">
    <property type="term" value="F:oxidoreductase activity, acting on NAD(P)H"/>
    <property type="evidence" value="ECO:0007669"/>
    <property type="project" value="InterPro"/>
</dbReference>
<dbReference type="InterPro" id="IPR058331">
    <property type="entry name" value="DUF8018"/>
</dbReference>
<keyword evidence="3 5" id="KW-1133">Transmembrane helix</keyword>
<dbReference type="Gene3D" id="1.10.287.3510">
    <property type="match status" value="1"/>
</dbReference>
<dbReference type="GO" id="GO:0042773">
    <property type="term" value="P:ATP synthesis coupled electron transport"/>
    <property type="evidence" value="ECO:0007669"/>
    <property type="project" value="InterPro"/>
</dbReference>
<evidence type="ECO:0000256" key="4">
    <source>
        <dbReference type="ARBA" id="ARBA00023136"/>
    </source>
</evidence>
<protein>
    <submittedName>
        <fullName evidence="7">NADH-ubiquinone oxidoreductase chain 4L</fullName>
    </submittedName>
</protein>
<sequence>MIEGADTSTQAAKAVWFQCGQSHLLIYMFSVSRGKKRAKKSEGNNRLFTKKGHPLYIAMHAAFVRGIRGILLNRRNIPIMSMPIESMLLAVNSNFLVFSVSSDDMMGQSFASLVSTVAAAESAIGLAIFIITFRVRGTIAVEFINSIQVFYYSSMDTFESLVRRLAFSLGNQALSRLLLQRGCSVGLTVAIVVLFFTAEAAPGLGNQIAASSGAENRVSSWHQYLTSNMEGESANEPSTSSSWMGALLSSETEMGGTGTSVNDRVAWPVPLANPVASGEAEAGQSHVVPFPYDENEVIGGDYVLSIQRRLLAKYEFPSAEEIKITKIKAEDLFEVKVDIIRQMTPQDPEEDWLNRGARALDNPRAASGETSLEELYRLKDDLNENGRDSETFERLKDKFF</sequence>
<dbReference type="InterPro" id="IPR052694">
    <property type="entry name" value="Mt_uS3-like"/>
</dbReference>
<dbReference type="AlphaFoldDB" id="A0A445G8M8"/>
<name>A0A445G8M8_GLYSO</name>
<evidence type="ECO:0000256" key="3">
    <source>
        <dbReference type="ARBA" id="ARBA00022989"/>
    </source>
</evidence>
<keyword evidence="7" id="KW-0830">Ubiquinone</keyword>
<dbReference type="InterPro" id="IPR039428">
    <property type="entry name" value="NUOK/Mnh_C1-like"/>
</dbReference>
<evidence type="ECO:0000256" key="5">
    <source>
        <dbReference type="SAM" id="Phobius"/>
    </source>
</evidence>
<evidence type="ECO:0000313" key="8">
    <source>
        <dbReference type="Proteomes" id="UP000289340"/>
    </source>
</evidence>
<keyword evidence="8" id="KW-1185">Reference proteome</keyword>
<organism evidence="7 8">
    <name type="scientific">Glycine soja</name>
    <name type="common">Wild soybean</name>
    <dbReference type="NCBI Taxonomy" id="3848"/>
    <lineage>
        <taxon>Eukaryota</taxon>
        <taxon>Viridiplantae</taxon>
        <taxon>Streptophyta</taxon>
        <taxon>Embryophyta</taxon>
        <taxon>Tracheophyta</taxon>
        <taxon>Spermatophyta</taxon>
        <taxon>Magnoliopsida</taxon>
        <taxon>eudicotyledons</taxon>
        <taxon>Gunneridae</taxon>
        <taxon>Pentapetalae</taxon>
        <taxon>rosids</taxon>
        <taxon>fabids</taxon>
        <taxon>Fabales</taxon>
        <taxon>Fabaceae</taxon>
        <taxon>Papilionoideae</taxon>
        <taxon>50 kb inversion clade</taxon>
        <taxon>NPAAA clade</taxon>
        <taxon>indigoferoid/millettioid clade</taxon>
        <taxon>Phaseoleae</taxon>
        <taxon>Glycine</taxon>
        <taxon>Glycine subgen. Soja</taxon>
    </lineage>
</organism>
<evidence type="ECO:0000313" key="7">
    <source>
        <dbReference type="EMBL" id="RZB57524.1"/>
    </source>
</evidence>